<dbReference type="EMBL" id="JACHXG010000004">
    <property type="protein sequence ID" value="MBB3089192.1"/>
    <property type="molecule type" value="Genomic_DNA"/>
</dbReference>
<feature type="compositionally biased region" description="Basic residues" evidence="1">
    <location>
        <begin position="156"/>
        <end position="166"/>
    </location>
</feature>
<feature type="region of interest" description="Disordered" evidence="1">
    <location>
        <begin position="109"/>
        <end position="166"/>
    </location>
</feature>
<dbReference type="AlphaFoldDB" id="A0A7W5A3X7"/>
<accession>A0A7W5A3X7</accession>
<comment type="caution">
    <text evidence="2">The sequence shown here is derived from an EMBL/GenBank/DDBJ whole genome shotgun (WGS) entry which is preliminary data.</text>
</comment>
<evidence type="ECO:0000313" key="2">
    <source>
        <dbReference type="EMBL" id="MBB3089192.1"/>
    </source>
</evidence>
<evidence type="ECO:0000313" key="3">
    <source>
        <dbReference type="Proteomes" id="UP000577707"/>
    </source>
</evidence>
<evidence type="ECO:0000256" key="1">
    <source>
        <dbReference type="SAM" id="MobiDB-lite"/>
    </source>
</evidence>
<organism evidence="2 3">
    <name type="scientific">Nocardioides albus</name>
    <dbReference type="NCBI Taxonomy" id="1841"/>
    <lineage>
        <taxon>Bacteria</taxon>
        <taxon>Bacillati</taxon>
        <taxon>Actinomycetota</taxon>
        <taxon>Actinomycetes</taxon>
        <taxon>Propionibacteriales</taxon>
        <taxon>Nocardioidaceae</taxon>
        <taxon>Nocardioides</taxon>
    </lineage>
</organism>
<proteinExistence type="predicted"/>
<protein>
    <submittedName>
        <fullName evidence="2">Uncharacterized protein</fullName>
    </submittedName>
</protein>
<reference evidence="2 3" key="1">
    <citation type="submission" date="2020-08" db="EMBL/GenBank/DDBJ databases">
        <title>Genomic Encyclopedia of Type Strains, Phase III (KMG-III): the genomes of soil and plant-associated and newly described type strains.</title>
        <authorList>
            <person name="Whitman W."/>
        </authorList>
    </citation>
    <scope>NUCLEOTIDE SEQUENCE [LARGE SCALE GENOMIC DNA]</scope>
    <source>
        <strain evidence="2 3">CECT 3302</strain>
    </source>
</reference>
<sequence>MNQAVLNSMSEAEQQLLAETSKQALVDLDEEELLALHARIRETRAKYVTIYRRNARGHVVKRGGRGFSYPKNQRDRAKAEVFETALASVSKAVAKQASEAAAELKASRLEAAKPKGSGPAMTTAAAEVPEPTKARRATAKKTTGGVKKDAASSAAGRKRQAKRDAR</sequence>
<dbReference type="Proteomes" id="UP000577707">
    <property type="component" value="Unassembled WGS sequence"/>
</dbReference>
<dbReference type="RefSeq" id="WP_183545003.1">
    <property type="nucleotide sequence ID" value="NZ_BMQT01000002.1"/>
</dbReference>
<keyword evidence="3" id="KW-1185">Reference proteome</keyword>
<gene>
    <name evidence="2" type="ORF">FHS12_002138</name>
</gene>
<name>A0A7W5A3X7_9ACTN</name>